<evidence type="ECO:0000313" key="4">
    <source>
        <dbReference type="Proteomes" id="UP001597083"/>
    </source>
</evidence>
<dbReference type="Proteomes" id="UP001597083">
    <property type="component" value="Unassembled WGS sequence"/>
</dbReference>
<evidence type="ECO:0000313" key="3">
    <source>
        <dbReference type="EMBL" id="MFD0854869.1"/>
    </source>
</evidence>
<reference evidence="4" key="1">
    <citation type="journal article" date="2019" name="Int. J. Syst. Evol. Microbiol.">
        <title>The Global Catalogue of Microorganisms (GCM) 10K type strain sequencing project: providing services to taxonomists for standard genome sequencing and annotation.</title>
        <authorList>
            <consortium name="The Broad Institute Genomics Platform"/>
            <consortium name="The Broad Institute Genome Sequencing Center for Infectious Disease"/>
            <person name="Wu L."/>
            <person name="Ma J."/>
        </authorList>
    </citation>
    <scope>NUCLEOTIDE SEQUENCE [LARGE SCALE GENOMIC DNA]</scope>
    <source>
        <strain evidence="4">JCM 31696</strain>
    </source>
</reference>
<dbReference type="InterPro" id="IPR006169">
    <property type="entry name" value="GTP1_OBG_dom"/>
</dbReference>
<evidence type="ECO:0000259" key="2">
    <source>
        <dbReference type="PROSITE" id="PS51883"/>
    </source>
</evidence>
<feature type="compositionally biased region" description="Gly residues" evidence="1">
    <location>
        <begin position="40"/>
        <end position="50"/>
    </location>
</feature>
<feature type="domain" description="Obg" evidence="2">
    <location>
        <begin position="8"/>
        <end position="57"/>
    </location>
</feature>
<feature type="region of interest" description="Disordered" evidence="1">
    <location>
        <begin position="37"/>
        <end position="57"/>
    </location>
</feature>
<proteinExistence type="predicted"/>
<dbReference type="SUPFAM" id="SSF82051">
    <property type="entry name" value="Obg GTP-binding protein N-terminal domain"/>
    <property type="match status" value="1"/>
</dbReference>
<organism evidence="3 4">
    <name type="scientific">Actinomadura adrarensis</name>
    <dbReference type="NCBI Taxonomy" id="1819600"/>
    <lineage>
        <taxon>Bacteria</taxon>
        <taxon>Bacillati</taxon>
        <taxon>Actinomycetota</taxon>
        <taxon>Actinomycetes</taxon>
        <taxon>Streptosporangiales</taxon>
        <taxon>Thermomonosporaceae</taxon>
        <taxon>Actinomadura</taxon>
    </lineage>
</organism>
<dbReference type="Pfam" id="PF01018">
    <property type="entry name" value="GTP1_OBG"/>
    <property type="match status" value="1"/>
</dbReference>
<gene>
    <name evidence="3" type="primary">obgE</name>
    <name evidence="3" type="synonym">cgtA</name>
    <name evidence="3" type="synonym">obg</name>
    <name evidence="3" type="synonym">yhbZ</name>
    <name evidence="3" type="ORF">ACFQ07_21695</name>
</gene>
<dbReference type="PANTHER" id="PTHR11702">
    <property type="entry name" value="DEVELOPMENTALLY REGULATED GTP-BINDING PROTEIN-RELATED"/>
    <property type="match status" value="1"/>
</dbReference>
<feature type="non-terminal residue" evidence="3">
    <location>
        <position position="57"/>
    </location>
</feature>
<evidence type="ECO:0000256" key="1">
    <source>
        <dbReference type="SAM" id="MobiDB-lite"/>
    </source>
</evidence>
<dbReference type="InterPro" id="IPR036726">
    <property type="entry name" value="GTP1_OBG_dom_sf"/>
</dbReference>
<dbReference type="PANTHER" id="PTHR11702:SF31">
    <property type="entry name" value="MITOCHONDRIAL RIBOSOME-ASSOCIATED GTPASE 2"/>
    <property type="match status" value="1"/>
</dbReference>
<dbReference type="EMBL" id="JBHTIR010003226">
    <property type="protein sequence ID" value="MFD0854869.1"/>
    <property type="molecule type" value="Genomic_DNA"/>
</dbReference>
<accession>A0ABW3CMP9</accession>
<sequence>MAGAGSGAQFVDRVVLHVVAGNGGNGCASIHREKFKPLGGPDGANGGRGGDVILQVD</sequence>
<dbReference type="Gene3D" id="2.70.210.12">
    <property type="entry name" value="GTP1/OBG domain"/>
    <property type="match status" value="1"/>
</dbReference>
<dbReference type="InterPro" id="IPR045086">
    <property type="entry name" value="OBG_GTPase"/>
</dbReference>
<dbReference type="PROSITE" id="PS51883">
    <property type="entry name" value="OBG"/>
    <property type="match status" value="1"/>
</dbReference>
<protein>
    <submittedName>
        <fullName evidence="3">GTPase ObgE</fullName>
    </submittedName>
</protein>
<name>A0ABW3CMP9_9ACTN</name>
<keyword evidence="4" id="KW-1185">Reference proteome</keyword>
<comment type="caution">
    <text evidence="3">The sequence shown here is derived from an EMBL/GenBank/DDBJ whole genome shotgun (WGS) entry which is preliminary data.</text>
</comment>